<evidence type="ECO:0000313" key="7">
    <source>
        <dbReference type="EMBL" id="MFI9101571.1"/>
    </source>
</evidence>
<comment type="similarity">
    <text evidence="2">Belongs to the bacterial solute-binding protein 5 family.</text>
</comment>
<gene>
    <name evidence="7" type="ORF">ACIGXA_13710</name>
</gene>
<dbReference type="InterPro" id="IPR000914">
    <property type="entry name" value="SBP_5_dom"/>
</dbReference>
<dbReference type="Proteomes" id="UP001614394">
    <property type="component" value="Unassembled WGS sequence"/>
</dbReference>
<evidence type="ECO:0000256" key="3">
    <source>
        <dbReference type="ARBA" id="ARBA00022448"/>
    </source>
</evidence>
<dbReference type="PIRSF" id="PIRSF002741">
    <property type="entry name" value="MppA"/>
    <property type="match status" value="1"/>
</dbReference>
<evidence type="ECO:0000256" key="4">
    <source>
        <dbReference type="ARBA" id="ARBA00022729"/>
    </source>
</evidence>
<dbReference type="Gene3D" id="3.90.76.10">
    <property type="entry name" value="Dipeptide-binding Protein, Domain 1"/>
    <property type="match status" value="1"/>
</dbReference>
<protein>
    <submittedName>
        <fullName evidence="7">ABC transporter substrate-binding protein</fullName>
    </submittedName>
</protein>
<evidence type="ECO:0000259" key="6">
    <source>
        <dbReference type="Pfam" id="PF00496"/>
    </source>
</evidence>
<evidence type="ECO:0000256" key="2">
    <source>
        <dbReference type="ARBA" id="ARBA00005695"/>
    </source>
</evidence>
<dbReference type="PANTHER" id="PTHR30290">
    <property type="entry name" value="PERIPLASMIC BINDING COMPONENT OF ABC TRANSPORTER"/>
    <property type="match status" value="1"/>
</dbReference>
<evidence type="ECO:0000256" key="1">
    <source>
        <dbReference type="ARBA" id="ARBA00004196"/>
    </source>
</evidence>
<dbReference type="SUPFAM" id="SSF53850">
    <property type="entry name" value="Periplasmic binding protein-like II"/>
    <property type="match status" value="1"/>
</dbReference>
<keyword evidence="8" id="KW-1185">Reference proteome</keyword>
<dbReference type="Gene3D" id="3.40.190.10">
    <property type="entry name" value="Periplasmic binding protein-like II"/>
    <property type="match status" value="1"/>
</dbReference>
<dbReference type="Pfam" id="PF00496">
    <property type="entry name" value="SBP_bac_5"/>
    <property type="match status" value="1"/>
</dbReference>
<feature type="domain" description="Solute-binding protein family 5" evidence="6">
    <location>
        <begin position="84"/>
        <end position="447"/>
    </location>
</feature>
<dbReference type="InterPro" id="IPR030678">
    <property type="entry name" value="Peptide/Ni-bd"/>
</dbReference>
<comment type="subcellular location">
    <subcellularLocation>
        <location evidence="1">Cell envelope</location>
    </subcellularLocation>
</comment>
<dbReference type="RefSeq" id="WP_399648137.1">
    <property type="nucleotide sequence ID" value="NZ_JBITYG010000003.1"/>
</dbReference>
<evidence type="ECO:0000256" key="5">
    <source>
        <dbReference type="SAM" id="SignalP"/>
    </source>
</evidence>
<organism evidence="7 8">
    <name type="scientific">Streptomyces fildesensis</name>
    <dbReference type="NCBI Taxonomy" id="375757"/>
    <lineage>
        <taxon>Bacteria</taxon>
        <taxon>Bacillati</taxon>
        <taxon>Actinomycetota</taxon>
        <taxon>Actinomycetes</taxon>
        <taxon>Kitasatosporales</taxon>
        <taxon>Streptomycetaceae</taxon>
        <taxon>Streptomyces</taxon>
    </lineage>
</organism>
<dbReference type="InterPro" id="IPR039424">
    <property type="entry name" value="SBP_5"/>
</dbReference>
<accession>A0ABW8C562</accession>
<proteinExistence type="inferred from homology"/>
<evidence type="ECO:0000313" key="8">
    <source>
        <dbReference type="Proteomes" id="UP001614394"/>
    </source>
</evidence>
<comment type="caution">
    <text evidence="7">The sequence shown here is derived from an EMBL/GenBank/DDBJ whole genome shotgun (WGS) entry which is preliminary data.</text>
</comment>
<dbReference type="PANTHER" id="PTHR30290:SF10">
    <property type="entry name" value="PERIPLASMIC OLIGOPEPTIDE-BINDING PROTEIN-RELATED"/>
    <property type="match status" value="1"/>
</dbReference>
<keyword evidence="4 5" id="KW-0732">Signal</keyword>
<name>A0ABW8C562_9ACTN</name>
<feature type="chain" id="PRO_5047503701" evidence="5">
    <location>
        <begin position="21"/>
        <end position="532"/>
    </location>
</feature>
<keyword evidence="3" id="KW-0813">Transport</keyword>
<feature type="signal peptide" evidence="5">
    <location>
        <begin position="1"/>
        <end position="20"/>
    </location>
</feature>
<reference evidence="7 8" key="1">
    <citation type="submission" date="2024-10" db="EMBL/GenBank/DDBJ databases">
        <title>The Natural Products Discovery Center: Release of the First 8490 Sequenced Strains for Exploring Actinobacteria Biosynthetic Diversity.</title>
        <authorList>
            <person name="Kalkreuter E."/>
            <person name="Kautsar S.A."/>
            <person name="Yang D."/>
            <person name="Bader C.D."/>
            <person name="Teijaro C.N."/>
            <person name="Fluegel L."/>
            <person name="Davis C.M."/>
            <person name="Simpson J.R."/>
            <person name="Lauterbach L."/>
            <person name="Steele A.D."/>
            <person name="Gui C."/>
            <person name="Meng S."/>
            <person name="Li G."/>
            <person name="Viehrig K."/>
            <person name="Ye F."/>
            <person name="Su P."/>
            <person name="Kiefer A.F."/>
            <person name="Nichols A."/>
            <person name="Cepeda A.J."/>
            <person name="Yan W."/>
            <person name="Fan B."/>
            <person name="Jiang Y."/>
            <person name="Adhikari A."/>
            <person name="Zheng C.-J."/>
            <person name="Schuster L."/>
            <person name="Cowan T.M."/>
            <person name="Smanski M.J."/>
            <person name="Chevrette M.G."/>
            <person name="De Carvalho L.P.S."/>
            <person name="Shen B."/>
        </authorList>
    </citation>
    <scope>NUCLEOTIDE SEQUENCE [LARGE SCALE GENOMIC DNA]</scope>
    <source>
        <strain evidence="7 8">NPDC053399</strain>
    </source>
</reference>
<dbReference type="EMBL" id="JBITYG010000003">
    <property type="protein sequence ID" value="MFI9101571.1"/>
    <property type="molecule type" value="Genomic_DNA"/>
</dbReference>
<dbReference type="PROSITE" id="PS51257">
    <property type="entry name" value="PROKAR_LIPOPROTEIN"/>
    <property type="match status" value="1"/>
</dbReference>
<dbReference type="Gene3D" id="3.10.105.10">
    <property type="entry name" value="Dipeptide-binding Protein, Domain 3"/>
    <property type="match status" value="1"/>
</dbReference>
<sequence length="532" mass="58978">MNRKLLALPIVVGLMTPVLAACGSGSGSGDDGKAIVFGTTDEFHITPQAPAPLDPVTGYDIQSWNVFYNTFQTLLRYPRSGTDPEPEAAKECHFADGLGEQYRCTLRDGLEFSNGHALTSKDVKFSIDRMLAIKDENGPYSLLTNVDKVETPDDATVVFHLKDPDATFPYKLATPAAAIVDSEVYDPKKQHAGFDIVGSGPYQLDSFKEGDSAVFTKNPHYKGTIKLNNSKIELKFFKNSTDMEKALKAGDIDVMNRTMTPDQLNSLNISTDSNIKLTETAGTEIRYLVFNTADPVVKQKAVREAFAQIVDRQAITRDVYKRTTEPLYSMVPAGITAHATSFYNTYGEPSVPKARKVLKEANITTPVELTLSYTTEHYGEATKAEFELLKKQLDASGLFKIKLQPVADWHAYTDAGRKHSYQVYGMGWFPDFPDPDNYVAPFLAKDNFLELAYANPQIQNQLINSTRQKTQRSATFPDFTAVQNIIASDVPMLPMWQGKQYLAARSDITGTEWTLNASSTTQFWELGRGVTG</sequence>